<dbReference type="EMBL" id="CAJZBQ010000030">
    <property type="protein sequence ID" value="CAG9322097.1"/>
    <property type="molecule type" value="Genomic_DNA"/>
</dbReference>
<dbReference type="AlphaFoldDB" id="A0AAU9J8U4"/>
<keyword evidence="2" id="KW-1185">Reference proteome</keyword>
<evidence type="ECO:0000313" key="1">
    <source>
        <dbReference type="EMBL" id="CAG9322097.1"/>
    </source>
</evidence>
<organism evidence="1 2">
    <name type="scientific">Blepharisma stoltei</name>
    <dbReference type="NCBI Taxonomy" id="1481888"/>
    <lineage>
        <taxon>Eukaryota</taxon>
        <taxon>Sar</taxon>
        <taxon>Alveolata</taxon>
        <taxon>Ciliophora</taxon>
        <taxon>Postciliodesmatophora</taxon>
        <taxon>Heterotrichea</taxon>
        <taxon>Heterotrichida</taxon>
        <taxon>Blepharismidae</taxon>
        <taxon>Blepharisma</taxon>
    </lineage>
</organism>
<protein>
    <submittedName>
        <fullName evidence="1">Uncharacterized protein</fullName>
    </submittedName>
</protein>
<comment type="caution">
    <text evidence="1">The sequence shown here is derived from an EMBL/GenBank/DDBJ whole genome shotgun (WGS) entry which is preliminary data.</text>
</comment>
<gene>
    <name evidence="1" type="ORF">BSTOLATCC_MIC30686</name>
</gene>
<sequence>MSLDWRFSSCYISSSTFGRKLFFVVNLNSQINTASYDLDNRPSKSRFQNCLLSNSKQFRPILNFSVR</sequence>
<proteinExistence type="predicted"/>
<dbReference type="Proteomes" id="UP001162131">
    <property type="component" value="Unassembled WGS sequence"/>
</dbReference>
<name>A0AAU9J8U4_9CILI</name>
<reference evidence="1" key="1">
    <citation type="submission" date="2021-09" db="EMBL/GenBank/DDBJ databases">
        <authorList>
            <consortium name="AG Swart"/>
            <person name="Singh M."/>
            <person name="Singh A."/>
            <person name="Seah K."/>
            <person name="Emmerich C."/>
        </authorList>
    </citation>
    <scope>NUCLEOTIDE SEQUENCE</scope>
    <source>
        <strain evidence="1">ATCC30299</strain>
    </source>
</reference>
<accession>A0AAU9J8U4</accession>
<evidence type="ECO:0000313" key="2">
    <source>
        <dbReference type="Proteomes" id="UP001162131"/>
    </source>
</evidence>